<dbReference type="Proteomes" id="UP000074072">
    <property type="component" value="Unassembled WGS sequence"/>
</dbReference>
<evidence type="ECO:0000313" key="1">
    <source>
        <dbReference type="EMBL" id="KTT98968.1"/>
    </source>
</evidence>
<evidence type="ECO:0000313" key="2">
    <source>
        <dbReference type="Proteomes" id="UP000074072"/>
    </source>
</evidence>
<dbReference type="PATRIC" id="fig|33051.4.peg.2703"/>
<comment type="caution">
    <text evidence="1">The sequence shown here is derived from an EMBL/GenBank/DDBJ whole genome shotgun (WGS) entry which is preliminary data.</text>
</comment>
<name>A0A147ITQ7_9SPHN</name>
<protein>
    <submittedName>
        <fullName evidence="1">Uncharacterized protein</fullName>
    </submittedName>
</protein>
<organism evidence="1 2">
    <name type="scientific">Sphingomonas sanguinis</name>
    <dbReference type="NCBI Taxonomy" id="33051"/>
    <lineage>
        <taxon>Bacteria</taxon>
        <taxon>Pseudomonadati</taxon>
        <taxon>Pseudomonadota</taxon>
        <taxon>Alphaproteobacteria</taxon>
        <taxon>Sphingomonadales</taxon>
        <taxon>Sphingomonadaceae</taxon>
        <taxon>Sphingomonas</taxon>
    </lineage>
</organism>
<dbReference type="AlphaFoldDB" id="A0A147ITQ7"/>
<dbReference type="EMBL" id="LDTE01000058">
    <property type="protein sequence ID" value="KTT98968.1"/>
    <property type="molecule type" value="Genomic_DNA"/>
</dbReference>
<accession>A0A147ITQ7</accession>
<sequence>MLLRAFRMNATGKVARVRVFRADRSYTSPVEDVAAERFFYSDLAQGGADTLDDVITRYENGLASDLAELNATSGSASPQTAARVVTHLLVRNDHVRGIMQAGASAMAGLVGDLFGSEEKVAALLGAADKTPGPQFRKVFEEHIADNPIISAMGVPPAAFIPIAHAMLRENASASYGEMSGAIEEVVSRFQAHGPLEARDAHARALSASLAPQGRVEMLEQFTWRVDDIDGNRLILPDFVALGWNNDGVAGSLLEHGKDELAVVMMPLSPRRALIGSLGEVTADTFNFNEAAIPHCLSFFVGSEVSPALEFAATKMGFGAAALLRQSLEQSAASFRATVAQAPPARTEQPADWASEPLGRVELHTDCVDQEGGRRLNVVIGQILGLAKSRFDISTLRRIIINSDYDGALSSLVRGRFDTIEAPPVPSAAGLSIAYNVNIEQDGVDGVAIVLRGGVAAGLLGEDDLSFGWAASVVLGQLARLGATALINKVFDGGVTEGDQIDALLFRYSLPGWKAWLVSGYAGLLDPELKNIHRDRLRDRLATITDDLVGIRRAYRIHGDVDRLIHDAGEAVSDLFELACAVTSHSGDDHDLALEGMLSERGLTNWFDLLRSDLPSIWRDGTKYPAQVEMLVLNQHIRRLLLLGAIFFWDDDGRGRVEVPHWSDFDWMLAHSQLPADSADAADAATM</sequence>
<gene>
    <name evidence="1" type="ORF">SB4_09930</name>
</gene>
<reference evidence="1 2" key="1">
    <citation type="journal article" date="2016" name="Front. Microbiol.">
        <title>Genomic Resource of Rice Seed Associated Bacteria.</title>
        <authorList>
            <person name="Midha S."/>
            <person name="Bansal K."/>
            <person name="Sharma S."/>
            <person name="Kumar N."/>
            <person name="Patil P.P."/>
            <person name="Chaudhry V."/>
            <person name="Patil P.B."/>
        </authorList>
    </citation>
    <scope>NUCLEOTIDE SEQUENCE [LARGE SCALE GENOMIC DNA]</scope>
    <source>
        <strain evidence="1 2">SB4</strain>
    </source>
</reference>
<proteinExistence type="predicted"/>